<keyword evidence="1 3" id="KW-0807">Transducer</keyword>
<dbReference type="PANTHER" id="PTHR32089">
    <property type="entry name" value="METHYL-ACCEPTING CHEMOTAXIS PROTEIN MCPB"/>
    <property type="match status" value="1"/>
</dbReference>
<evidence type="ECO:0000256" key="4">
    <source>
        <dbReference type="SAM" id="Phobius"/>
    </source>
</evidence>
<evidence type="ECO:0000259" key="5">
    <source>
        <dbReference type="PROSITE" id="PS50111"/>
    </source>
</evidence>
<dbReference type="PRINTS" id="PR00260">
    <property type="entry name" value="CHEMTRNSDUCR"/>
</dbReference>
<dbReference type="Pfam" id="PF12729">
    <property type="entry name" value="4HB_MCP_1"/>
    <property type="match status" value="1"/>
</dbReference>
<dbReference type="RefSeq" id="WP_268039387.1">
    <property type="nucleotide sequence ID" value="NZ_JAPQER010000001.1"/>
</dbReference>
<feature type="transmembrane region" description="Helical" evidence="4">
    <location>
        <begin position="12"/>
        <end position="34"/>
    </location>
</feature>
<protein>
    <submittedName>
        <fullName evidence="7">Methyl-accepting chemotaxis protein</fullName>
    </submittedName>
</protein>
<dbReference type="EMBL" id="JAPQER010000001">
    <property type="protein sequence ID" value="MCY6483128.1"/>
    <property type="molecule type" value="Genomic_DNA"/>
</dbReference>
<evidence type="ECO:0000256" key="2">
    <source>
        <dbReference type="ARBA" id="ARBA00029447"/>
    </source>
</evidence>
<gene>
    <name evidence="7" type="ORF">OW763_02005</name>
</gene>
<name>A0ABT4CZ96_9CLOT</name>
<feature type="transmembrane region" description="Helical" evidence="4">
    <location>
        <begin position="187"/>
        <end position="211"/>
    </location>
</feature>
<dbReference type="PROSITE" id="PS50111">
    <property type="entry name" value="CHEMOTAXIS_TRANSDUC_2"/>
    <property type="match status" value="1"/>
</dbReference>
<evidence type="ECO:0000256" key="1">
    <source>
        <dbReference type="ARBA" id="ARBA00023224"/>
    </source>
</evidence>
<reference evidence="7" key="1">
    <citation type="submission" date="2022-12" db="EMBL/GenBank/DDBJ databases">
        <authorList>
            <person name="Wang J."/>
        </authorList>
    </citation>
    <scope>NUCLEOTIDE SEQUENCE</scope>
    <source>
        <strain evidence="7">HY-45-18</strain>
    </source>
</reference>
<dbReference type="InterPro" id="IPR004089">
    <property type="entry name" value="MCPsignal_dom"/>
</dbReference>
<accession>A0ABT4CZ96</accession>
<dbReference type="Pfam" id="PF00015">
    <property type="entry name" value="MCPsignal"/>
    <property type="match status" value="1"/>
</dbReference>
<keyword evidence="8" id="KW-1185">Reference proteome</keyword>
<dbReference type="InterPro" id="IPR024478">
    <property type="entry name" value="HlyB_4HB_MCP"/>
</dbReference>
<dbReference type="Proteomes" id="UP001078443">
    <property type="component" value="Unassembled WGS sequence"/>
</dbReference>
<evidence type="ECO:0000256" key="3">
    <source>
        <dbReference type="PROSITE-ProRule" id="PRU00284"/>
    </source>
</evidence>
<sequence>MIKKVKNLKITHCIIMLWIISIVVTLGTGVLGVINMKTLNNNIEIIYNEHLMDIERLGDINGNMGVLINGFTKVIDRDYNEEYIKIIEENDKLITSQIEELKSSTSDIKKVEMLDEMKENYDTYISGYKNVKEKKLNGEVLEEQTLEQYGKYGNNISKQINNLIQYSKQSAEILHEEVEDKYKHSKFIFTVISIALIVIVSMLSFVILNIIKASIKEMINTLKIIAAGDFTAKFDTTEKNEFGIMKKEITVTIDSISHILGEVKESTNKVNEQALSLSAISEQMTSVSGEVSNAIQGVAQGSTSQASELIDMSGSLNAFGNAIDSIVLSVEEVDTNAKNVNYMAKNSNEQLGDLVKSVDNINKSFEDVSVKISKLGTSVNQINEITALINSIADQTNLLALNAAIEAARAGEAGKGFAVVADEIRKLAEQSKNSSTEINRLLAVISEETNGVITTTDEVSNELTIQVKVIDDSIVSFRDIINAIEKILPLINNVNGEVNKINNDKNGIINKIESASAVAEENSASSEEIAASVQEMNSSTEEVANSAEILSEMSAKTIEEVNKFKL</sequence>
<dbReference type="InterPro" id="IPR004090">
    <property type="entry name" value="Chemotax_Me-accpt_rcpt"/>
</dbReference>
<comment type="similarity">
    <text evidence="2">Belongs to the methyl-accepting chemotaxis (MCP) protein family.</text>
</comment>
<dbReference type="SUPFAM" id="SSF58104">
    <property type="entry name" value="Methyl-accepting chemotaxis protein (MCP) signaling domain"/>
    <property type="match status" value="1"/>
</dbReference>
<feature type="domain" description="Methyl-accepting transducer" evidence="5">
    <location>
        <begin position="280"/>
        <end position="537"/>
    </location>
</feature>
<dbReference type="PROSITE" id="PS50885">
    <property type="entry name" value="HAMP"/>
    <property type="match status" value="1"/>
</dbReference>
<keyword evidence="4" id="KW-1133">Transmembrane helix</keyword>
<feature type="domain" description="HAMP" evidence="6">
    <location>
        <begin position="209"/>
        <end position="261"/>
    </location>
</feature>
<evidence type="ECO:0000259" key="6">
    <source>
        <dbReference type="PROSITE" id="PS50885"/>
    </source>
</evidence>
<evidence type="ECO:0000313" key="7">
    <source>
        <dbReference type="EMBL" id="MCY6483128.1"/>
    </source>
</evidence>
<dbReference type="Gene3D" id="1.10.287.950">
    <property type="entry name" value="Methyl-accepting chemotaxis protein"/>
    <property type="match status" value="1"/>
</dbReference>
<keyword evidence="4" id="KW-0812">Transmembrane</keyword>
<dbReference type="PANTHER" id="PTHR32089:SF112">
    <property type="entry name" value="LYSOZYME-LIKE PROTEIN-RELATED"/>
    <property type="match status" value="1"/>
</dbReference>
<keyword evidence="4" id="KW-0472">Membrane</keyword>
<proteinExistence type="inferred from homology"/>
<dbReference type="InterPro" id="IPR003660">
    <property type="entry name" value="HAMP_dom"/>
</dbReference>
<organism evidence="7 8">
    <name type="scientific">Clostridium aestuarii</name>
    <dbReference type="NCBI Taxonomy" id="338193"/>
    <lineage>
        <taxon>Bacteria</taxon>
        <taxon>Bacillati</taxon>
        <taxon>Bacillota</taxon>
        <taxon>Clostridia</taxon>
        <taxon>Eubacteriales</taxon>
        <taxon>Clostridiaceae</taxon>
        <taxon>Clostridium</taxon>
    </lineage>
</organism>
<comment type="caution">
    <text evidence="7">The sequence shown here is derived from an EMBL/GenBank/DDBJ whole genome shotgun (WGS) entry which is preliminary data.</text>
</comment>
<dbReference type="SMART" id="SM00283">
    <property type="entry name" value="MA"/>
    <property type="match status" value="1"/>
</dbReference>
<evidence type="ECO:0000313" key="8">
    <source>
        <dbReference type="Proteomes" id="UP001078443"/>
    </source>
</evidence>